<sequence length="282" mass="32091">MKKILITGEHSYIGDSFADWLAQWPENYQVTKWDFKGDDWQNKDFSQFDTVFNVAGIAHNSNDKNLEDLYYQVNRDLAVAIAKKAKAAGVGQYIHMSSIIVYGSQVEEITLETPFNPDNFYGDSKVQAEKELTPLADDQFKLALIRPPMIYGKGSKGNYPILAKFAKQTPVFPDIDNKRSMLHIDNLCELIRLIIDQEAEGIFYPQMPDYVKTSEMVKTIAEVLGKKLHLTKGFNPILKALAKQNLINKVFGSIYYQKEMSQHFGGAYQVNDLRESIEKTEG</sequence>
<reference evidence="2" key="2">
    <citation type="submission" date="2016-01" db="EMBL/GenBank/DDBJ databases">
        <title>Six Aerococcus type strain genome sequencing and assembly using PacBio and Illumina Hiseq.</title>
        <authorList>
            <person name="Carkaci D."/>
            <person name="Dargis R."/>
            <person name="Nielsen X.C."/>
            <person name="Skovgaard O."/>
            <person name="Fuursted K."/>
            <person name="Christensen J.J."/>
        </authorList>
    </citation>
    <scope>NUCLEOTIDE SEQUENCE [LARGE SCALE GENOMIC DNA]</scope>
    <source>
        <strain evidence="2">CCUG42038B</strain>
    </source>
</reference>
<organism evidence="1 2">
    <name type="scientific">Aerococcus urinaehominis</name>
    <dbReference type="NCBI Taxonomy" id="128944"/>
    <lineage>
        <taxon>Bacteria</taxon>
        <taxon>Bacillati</taxon>
        <taxon>Bacillota</taxon>
        <taxon>Bacilli</taxon>
        <taxon>Lactobacillales</taxon>
        <taxon>Aerococcaceae</taxon>
        <taxon>Aerococcus</taxon>
    </lineage>
</organism>
<dbReference type="EMBL" id="CP014163">
    <property type="protein sequence ID" value="AMB99867.1"/>
    <property type="molecule type" value="Genomic_DNA"/>
</dbReference>
<reference evidence="1 2" key="1">
    <citation type="journal article" date="2016" name="Genome Announc.">
        <title>Complete Genome Sequences of Aerococcus christensenii CCUG 28831T, Aerococcus sanguinicola CCUG 43001T, Aerococcus urinae CCUG 36881T, Aerococcus urinaeequi CCUG 28094T, Aerococcus urinaehominis CCUG 42038 BT, and Aerococcus viridans CCUG 4311T.</title>
        <authorList>
            <person name="Carkaci D."/>
            <person name="Dargis R."/>
            <person name="Nielsen X.C."/>
            <person name="Skovgaard O."/>
            <person name="Fuursted K."/>
            <person name="Christensen J.J."/>
        </authorList>
    </citation>
    <scope>NUCLEOTIDE SEQUENCE [LARGE SCALE GENOMIC DNA]</scope>
    <source>
        <strain evidence="1 2">CCUG42038B</strain>
    </source>
</reference>
<accession>A0A0X8FMB9</accession>
<name>A0A0X8FMB9_9LACT</name>
<dbReference type="InterPro" id="IPR001509">
    <property type="entry name" value="Epimerase_deHydtase"/>
</dbReference>
<keyword evidence="2" id="KW-1185">Reference proteome</keyword>
<dbReference type="PANTHER" id="PTHR43245:SF58">
    <property type="entry name" value="BLL5923 PROTEIN"/>
    <property type="match status" value="1"/>
</dbReference>
<dbReference type="KEGG" id="auh:AWM75_07760"/>
<dbReference type="Gene3D" id="3.40.50.720">
    <property type="entry name" value="NAD(P)-binding Rossmann-like Domain"/>
    <property type="match status" value="1"/>
</dbReference>
<evidence type="ECO:0000313" key="1">
    <source>
        <dbReference type="EMBL" id="AMB99867.1"/>
    </source>
</evidence>
<dbReference type="PANTHER" id="PTHR43245">
    <property type="entry name" value="BIFUNCTIONAL POLYMYXIN RESISTANCE PROTEIN ARNA"/>
    <property type="match status" value="1"/>
</dbReference>
<evidence type="ECO:0000313" key="2">
    <source>
        <dbReference type="Proteomes" id="UP000062260"/>
    </source>
</evidence>
<dbReference type="InterPro" id="IPR036291">
    <property type="entry name" value="NAD(P)-bd_dom_sf"/>
</dbReference>
<dbReference type="InterPro" id="IPR050177">
    <property type="entry name" value="Lipid_A_modif_metabolic_enz"/>
</dbReference>
<proteinExistence type="predicted"/>
<dbReference type="STRING" id="128944.AWM75_07760"/>
<dbReference type="OrthoDB" id="9808602at2"/>
<gene>
    <name evidence="1" type="ORF">AWM75_07760</name>
</gene>
<dbReference type="AlphaFoldDB" id="A0A0X8FMB9"/>
<dbReference type="RefSeq" id="WP_067980476.1">
    <property type="nucleotide sequence ID" value="NZ_CP014163.1"/>
</dbReference>
<protein>
    <submittedName>
        <fullName evidence="1">NAD-dependent epimerase</fullName>
    </submittedName>
</protein>
<dbReference type="Pfam" id="PF01370">
    <property type="entry name" value="Epimerase"/>
    <property type="match status" value="1"/>
</dbReference>
<dbReference type="Proteomes" id="UP000062260">
    <property type="component" value="Chromosome"/>
</dbReference>
<dbReference type="SUPFAM" id="SSF51735">
    <property type="entry name" value="NAD(P)-binding Rossmann-fold domains"/>
    <property type="match status" value="1"/>
</dbReference>